<keyword evidence="8" id="KW-0804">Transcription</keyword>
<dbReference type="CDD" id="cd12148">
    <property type="entry name" value="fungal_TF_MHR"/>
    <property type="match status" value="1"/>
</dbReference>
<comment type="caution">
    <text evidence="12">The sequence shown here is derived from an EMBL/GenBank/DDBJ whole genome shotgun (WGS) entry which is preliminary data.</text>
</comment>
<dbReference type="GO" id="GO:0005634">
    <property type="term" value="C:nucleus"/>
    <property type="evidence" value="ECO:0007669"/>
    <property type="project" value="UniProtKB-SubCell"/>
</dbReference>
<comment type="subcellular location">
    <subcellularLocation>
        <location evidence="1">Nucleus</location>
    </subcellularLocation>
</comment>
<dbReference type="PANTHER" id="PTHR40626:SF1">
    <property type="entry name" value="TRANSCRIPTION FACTOR WITH C2H2 AND ZN(2)-CYS(6) DNA BINDING DOMAIN (EUROFUNG)"/>
    <property type="match status" value="1"/>
</dbReference>
<dbReference type="OrthoDB" id="654211at2759"/>
<feature type="region of interest" description="Disordered" evidence="10">
    <location>
        <begin position="1"/>
        <end position="78"/>
    </location>
</feature>
<feature type="domain" description="Zn(2)-C6 fungal-type" evidence="11">
    <location>
        <begin position="490"/>
        <end position="519"/>
    </location>
</feature>
<organism evidence="12 13">
    <name type="scientific">Penicillium salamii</name>
    <dbReference type="NCBI Taxonomy" id="1612424"/>
    <lineage>
        <taxon>Eukaryota</taxon>
        <taxon>Fungi</taxon>
        <taxon>Dikarya</taxon>
        <taxon>Ascomycota</taxon>
        <taxon>Pezizomycotina</taxon>
        <taxon>Eurotiomycetes</taxon>
        <taxon>Eurotiomycetidae</taxon>
        <taxon>Eurotiales</taxon>
        <taxon>Aspergillaceae</taxon>
        <taxon>Penicillium</taxon>
    </lineage>
</organism>
<dbReference type="Gene3D" id="4.10.240.10">
    <property type="entry name" value="Zn(2)-C6 fungal-type DNA-binding domain"/>
    <property type="match status" value="1"/>
</dbReference>
<evidence type="ECO:0000259" key="11">
    <source>
        <dbReference type="PROSITE" id="PS50048"/>
    </source>
</evidence>
<dbReference type="EMBL" id="CAJVPA010000228">
    <property type="protein sequence ID" value="CAG8415271.1"/>
    <property type="molecule type" value="Genomic_DNA"/>
</dbReference>
<dbReference type="GO" id="GO:0008270">
    <property type="term" value="F:zinc ion binding"/>
    <property type="evidence" value="ECO:0007669"/>
    <property type="project" value="UniProtKB-KW"/>
</dbReference>
<evidence type="ECO:0000256" key="6">
    <source>
        <dbReference type="ARBA" id="ARBA00023015"/>
    </source>
</evidence>
<keyword evidence="7" id="KW-0238">DNA-binding</keyword>
<dbReference type="InterPro" id="IPR001138">
    <property type="entry name" value="Zn2Cys6_DnaBD"/>
</dbReference>
<keyword evidence="9" id="KW-0539">Nucleus</keyword>
<keyword evidence="3" id="KW-0677">Repeat</keyword>
<keyword evidence="6" id="KW-0805">Transcription regulation</keyword>
<evidence type="ECO:0000256" key="2">
    <source>
        <dbReference type="ARBA" id="ARBA00022723"/>
    </source>
</evidence>
<evidence type="ECO:0000313" key="12">
    <source>
        <dbReference type="EMBL" id="CAG8415271.1"/>
    </source>
</evidence>
<dbReference type="PANTHER" id="PTHR40626">
    <property type="entry name" value="MIP31509P"/>
    <property type="match status" value="1"/>
</dbReference>
<dbReference type="SUPFAM" id="SSF57701">
    <property type="entry name" value="Zn2/Cys6 DNA-binding domain"/>
    <property type="match status" value="1"/>
</dbReference>
<dbReference type="AlphaFoldDB" id="A0A9W4JWM6"/>
<dbReference type="GO" id="GO:0006351">
    <property type="term" value="P:DNA-templated transcription"/>
    <property type="evidence" value="ECO:0007669"/>
    <property type="project" value="InterPro"/>
</dbReference>
<dbReference type="InterPro" id="IPR036864">
    <property type="entry name" value="Zn2-C6_fun-type_DNA-bd_sf"/>
</dbReference>
<keyword evidence="5" id="KW-0862">Zinc</keyword>
<dbReference type="Pfam" id="PF00172">
    <property type="entry name" value="Zn_clus"/>
    <property type="match status" value="1"/>
</dbReference>
<dbReference type="InterPro" id="IPR007219">
    <property type="entry name" value="XnlR_reg_dom"/>
</dbReference>
<dbReference type="CDD" id="cd00067">
    <property type="entry name" value="GAL4"/>
    <property type="match status" value="1"/>
</dbReference>
<sequence length="1035" mass="115998">MPLSDSGGSSYSGGSRRSARIAQRPPGWFSEQAQQERNEEMRKQLQDKIPIRKRKTPSGASKSPSAKKKLTAPPKPKPLNVEAFLADLDTDYTEKLTEERAKLKPTGKKQIWGPVGEPIMERKKAPKGWNDDEPDLDPDDFPAQIARCKERIRENVMPHVYEHKLKTLLEIQKAQLNLLKKTPGVSLDVARRLQSLEGQLEWLETEGDEFHIGSNLKAIKEAYKSGSLEWNDGLVTYWNQGVQLCQPRPFEWLEFECLHDKYDGTKTGFQVEGLKIMLRTPKLDFREPFGLETPMIDDTGASIMQIYASDIEHLMTSNPMKAVEGDYPMPRLLGVVSMCMADSTVSNRICRQVEANLWDSENNSEMGQWEKIPVSVEPGSNVSANGILKPRLAGPWVRWRYYSATVPNELSLRVYDYNPSTAARGRRRISDSGPYLPLSIGQFDMQDIADFPNMDGSKVAEVTRRHSKTCARKSNQPLPPAAKPGRKRQSCDLCFFAKASCDKGTPCSRCQSLSRQCTFSVQIPSPASSVPTAVSRLPNPCRATLKGSGPFSFLRHFADPSFQKDRLAIGETAKCSVRRNLETLHSHIEDALIPTDIMSTFGDFQLPSLPFQLPSNLPSFTDEYFLTQFNPDGLFPSKLSTQLSEIMTELVETSKSMGLGTAGSPSELDFAELSHLLDVSHITASITAFFQSLHWHLPVVHFPTFDPGNITNSLLLAIFLSGATYTIPDGKGLPSALFDIAEEHIFRQIASLSTFALPKDNSTIQLIQSALIIEMLQFGRDNMQTRRRIRIVRHPCLVSTIRSLGFFHLKRETTPDLCDEITWRDLVAEEICIRIACWVFLADGFLTVCFKNHPSISAFEMNCNVPWSAGLWEAESASAFGKIATNHSTELPLPPLSDVVSQLLETPLSEGQIPWGPSVSVEHLLILIYAINSVAFQVRAGLLKYLSLDKIRCASSNWKRVWDSVIGLLDKDRLLHLGYPKHAQELWWLLNATLEATGKPDAKLRYMDNTATDDLGDLNEFIQWCYQSAPQLNGY</sequence>
<dbReference type="SMART" id="SM00066">
    <property type="entry name" value="GAL4"/>
    <property type="match status" value="1"/>
</dbReference>
<feature type="compositionally biased region" description="Low complexity" evidence="10">
    <location>
        <begin position="1"/>
        <end position="16"/>
    </location>
</feature>
<evidence type="ECO:0000313" key="13">
    <source>
        <dbReference type="Proteomes" id="UP001152646"/>
    </source>
</evidence>
<dbReference type="GO" id="GO:0000785">
    <property type="term" value="C:chromatin"/>
    <property type="evidence" value="ECO:0007669"/>
    <property type="project" value="TreeGrafter"/>
</dbReference>
<evidence type="ECO:0000256" key="3">
    <source>
        <dbReference type="ARBA" id="ARBA00022737"/>
    </source>
</evidence>
<protein>
    <recommendedName>
        <fullName evidence="11">Zn(2)-C6 fungal-type domain-containing protein</fullName>
    </recommendedName>
</protein>
<dbReference type="InterPro" id="IPR051059">
    <property type="entry name" value="VerF-like"/>
</dbReference>
<dbReference type="Pfam" id="PF04082">
    <property type="entry name" value="Fungal_trans"/>
    <property type="match status" value="1"/>
</dbReference>
<evidence type="ECO:0000256" key="10">
    <source>
        <dbReference type="SAM" id="MobiDB-lite"/>
    </source>
</evidence>
<evidence type="ECO:0000256" key="4">
    <source>
        <dbReference type="ARBA" id="ARBA00022771"/>
    </source>
</evidence>
<evidence type="ECO:0000256" key="9">
    <source>
        <dbReference type="ARBA" id="ARBA00023242"/>
    </source>
</evidence>
<evidence type="ECO:0000256" key="8">
    <source>
        <dbReference type="ARBA" id="ARBA00023163"/>
    </source>
</evidence>
<dbReference type="GO" id="GO:0000981">
    <property type="term" value="F:DNA-binding transcription factor activity, RNA polymerase II-specific"/>
    <property type="evidence" value="ECO:0007669"/>
    <property type="project" value="InterPro"/>
</dbReference>
<accession>A0A9W4JWM6</accession>
<reference evidence="12" key="1">
    <citation type="submission" date="2021-07" db="EMBL/GenBank/DDBJ databases">
        <authorList>
            <person name="Branca A.L. A."/>
        </authorList>
    </citation>
    <scope>NUCLEOTIDE SEQUENCE</scope>
</reference>
<evidence type="ECO:0000256" key="7">
    <source>
        <dbReference type="ARBA" id="ARBA00023125"/>
    </source>
</evidence>
<proteinExistence type="predicted"/>
<keyword evidence="4" id="KW-0863">Zinc-finger</keyword>
<evidence type="ECO:0000256" key="1">
    <source>
        <dbReference type="ARBA" id="ARBA00004123"/>
    </source>
</evidence>
<gene>
    <name evidence="12" type="ORF">PSALAMII_LOCUS9625</name>
</gene>
<dbReference type="PROSITE" id="PS50048">
    <property type="entry name" value="ZN2_CY6_FUNGAL_2"/>
    <property type="match status" value="1"/>
</dbReference>
<evidence type="ECO:0000256" key="5">
    <source>
        <dbReference type="ARBA" id="ARBA00022833"/>
    </source>
</evidence>
<keyword evidence="2" id="KW-0479">Metal-binding</keyword>
<name>A0A9W4JWM6_9EURO</name>
<dbReference type="Proteomes" id="UP001152646">
    <property type="component" value="Unassembled WGS sequence"/>
</dbReference>
<feature type="compositionally biased region" description="Basic and acidic residues" evidence="10">
    <location>
        <begin position="34"/>
        <end position="50"/>
    </location>
</feature>
<dbReference type="GO" id="GO:0000978">
    <property type="term" value="F:RNA polymerase II cis-regulatory region sequence-specific DNA binding"/>
    <property type="evidence" value="ECO:0007669"/>
    <property type="project" value="InterPro"/>
</dbReference>